<feature type="domain" description="Anillin homology" evidence="2">
    <location>
        <begin position="430"/>
        <end position="567"/>
    </location>
</feature>
<keyword evidence="4" id="KW-1185">Reference proteome</keyword>
<feature type="region of interest" description="Disordered" evidence="1">
    <location>
        <begin position="100"/>
        <end position="129"/>
    </location>
</feature>
<gene>
    <name evidence="3" type="ORF">NQ318_005175</name>
</gene>
<evidence type="ECO:0000259" key="2">
    <source>
        <dbReference type="Pfam" id="PF08174"/>
    </source>
</evidence>
<dbReference type="GO" id="GO:0005826">
    <property type="term" value="C:actomyosin contractile ring"/>
    <property type="evidence" value="ECO:0007669"/>
    <property type="project" value="TreeGrafter"/>
</dbReference>
<dbReference type="GO" id="GO:0031106">
    <property type="term" value="P:septin ring organization"/>
    <property type="evidence" value="ECO:0007669"/>
    <property type="project" value="TreeGrafter"/>
</dbReference>
<dbReference type="Pfam" id="PF08174">
    <property type="entry name" value="Anillin"/>
    <property type="match status" value="1"/>
</dbReference>
<dbReference type="GO" id="GO:0000915">
    <property type="term" value="P:actomyosin contractile ring assembly"/>
    <property type="evidence" value="ECO:0007669"/>
    <property type="project" value="TreeGrafter"/>
</dbReference>
<comment type="caution">
    <text evidence="3">The sequence shown here is derived from an EMBL/GenBank/DDBJ whole genome shotgun (WGS) entry which is preliminary data.</text>
</comment>
<sequence length="601" mass="66967">MSDISDLSITSRTAPLYSSTLNSKGVTPEKSSRRKMNNLRTNPDSSSEEDAIETRNNQRNLNPKILDSPDPKHETRLKLKVVITKADQSSRVVNVLNDLSKPQSPMAEKNTSDHVTSAKDSPARPNRNMPVMGRSALLKKANVDNTDSLIIYDLITEKYHGVINHYLDRSYRRRKMRSESPSNYSDTVFSSLPAYSPLSLSSVGTPGSELVDDTEGFKFPGVGGNILAKLPQPDLRFIASTDDMNVETTIEDEEVSSTGTSATEKSTTSYSDYDPHKFLDHALGEITDLSAAYEFSQGMDENHRTNLEQLKSDSIGTSNLSLLLSKASSLYMLSASRRNINNNFRTGPLEPGIPESPEKDQLMKELSLQNEIMFQVSKALNYCRTTKKFESSVELVEAEKNIATCTKEVLTKEIQNIEDESYEPEISSKCSGEVTLSNLTFYPKEGRKDEKSHRDFTEYFLAVLTCGSVVLASEILTADGKGVVEVARKFSFANLAIDFEISVCVYAMRVGNKIHQQQEQKKTCSSPKRIFFHLRRSTKKPKDPSDTVYIKPSSFHMWGKCDIRSSDLSRSGDEGVLRLKMHHTPLGSSSPETSPQRSTPA</sequence>
<dbReference type="PANTHER" id="PTHR21538:SF23">
    <property type="entry name" value="ANILLIN"/>
    <property type="match status" value="1"/>
</dbReference>
<feature type="region of interest" description="Disordered" evidence="1">
    <location>
        <begin position="18"/>
        <end position="73"/>
    </location>
</feature>
<dbReference type="Proteomes" id="UP001162162">
    <property type="component" value="Unassembled WGS sequence"/>
</dbReference>
<evidence type="ECO:0000256" key="1">
    <source>
        <dbReference type="SAM" id="MobiDB-lite"/>
    </source>
</evidence>
<feature type="region of interest" description="Disordered" evidence="1">
    <location>
        <begin position="251"/>
        <end position="270"/>
    </location>
</feature>
<feature type="compositionally biased region" description="Basic and acidic residues" evidence="1">
    <location>
        <begin position="567"/>
        <end position="577"/>
    </location>
</feature>
<organism evidence="3 4">
    <name type="scientific">Aromia moschata</name>
    <dbReference type="NCBI Taxonomy" id="1265417"/>
    <lineage>
        <taxon>Eukaryota</taxon>
        <taxon>Metazoa</taxon>
        <taxon>Ecdysozoa</taxon>
        <taxon>Arthropoda</taxon>
        <taxon>Hexapoda</taxon>
        <taxon>Insecta</taxon>
        <taxon>Pterygota</taxon>
        <taxon>Neoptera</taxon>
        <taxon>Endopterygota</taxon>
        <taxon>Coleoptera</taxon>
        <taxon>Polyphaga</taxon>
        <taxon>Cucujiformia</taxon>
        <taxon>Chrysomeloidea</taxon>
        <taxon>Cerambycidae</taxon>
        <taxon>Cerambycinae</taxon>
        <taxon>Callichromatini</taxon>
        <taxon>Aromia</taxon>
    </lineage>
</organism>
<dbReference type="AlphaFoldDB" id="A0AAV8XIP3"/>
<evidence type="ECO:0000313" key="4">
    <source>
        <dbReference type="Proteomes" id="UP001162162"/>
    </source>
</evidence>
<name>A0AAV8XIP3_9CUCU</name>
<reference evidence="3" key="1">
    <citation type="journal article" date="2023" name="Insect Mol. Biol.">
        <title>Genome sequencing provides insights into the evolution of gene families encoding plant cell wall-degrading enzymes in longhorned beetles.</title>
        <authorList>
            <person name="Shin N.R."/>
            <person name="Okamura Y."/>
            <person name="Kirsch R."/>
            <person name="Pauchet Y."/>
        </authorList>
    </citation>
    <scope>NUCLEOTIDE SEQUENCE</scope>
    <source>
        <strain evidence="3">AMC_N1</strain>
    </source>
</reference>
<feature type="region of interest" description="Disordered" evidence="1">
    <location>
        <begin position="567"/>
        <end position="601"/>
    </location>
</feature>
<feature type="compositionally biased region" description="Polar residues" evidence="1">
    <location>
        <begin position="256"/>
        <end position="270"/>
    </location>
</feature>
<accession>A0AAV8XIP3</accession>
<dbReference type="EMBL" id="JAPWTK010000553">
    <property type="protein sequence ID" value="KAJ8938511.1"/>
    <property type="molecule type" value="Genomic_DNA"/>
</dbReference>
<dbReference type="PANTHER" id="PTHR21538">
    <property type="entry name" value="ANILLIN/RHOTEKIN RTKN"/>
    <property type="match status" value="1"/>
</dbReference>
<evidence type="ECO:0000313" key="3">
    <source>
        <dbReference type="EMBL" id="KAJ8938511.1"/>
    </source>
</evidence>
<protein>
    <recommendedName>
        <fullName evidence="2">Anillin homology domain-containing protein</fullName>
    </recommendedName>
</protein>
<dbReference type="InterPro" id="IPR051364">
    <property type="entry name" value="Cytokinesis/Rho-signaling"/>
</dbReference>
<dbReference type="InterPro" id="IPR012966">
    <property type="entry name" value="AHD"/>
</dbReference>
<feature type="compositionally biased region" description="Polar residues" evidence="1">
    <location>
        <begin position="586"/>
        <end position="601"/>
    </location>
</feature>
<dbReference type="GO" id="GO:0000281">
    <property type="term" value="P:mitotic cytokinesis"/>
    <property type="evidence" value="ECO:0007669"/>
    <property type="project" value="TreeGrafter"/>
</dbReference>
<proteinExistence type="predicted"/>